<protein>
    <recommendedName>
        <fullName evidence="4">Type II secretion system protein</fullName>
    </recommendedName>
</protein>
<organism evidence="2 3">
    <name type="scientific">Pedobacter montanisoli</name>
    <dbReference type="NCBI Taxonomy" id="2923277"/>
    <lineage>
        <taxon>Bacteria</taxon>
        <taxon>Pseudomonadati</taxon>
        <taxon>Bacteroidota</taxon>
        <taxon>Sphingobacteriia</taxon>
        <taxon>Sphingobacteriales</taxon>
        <taxon>Sphingobacteriaceae</taxon>
        <taxon>Pedobacter</taxon>
    </lineage>
</organism>
<evidence type="ECO:0000313" key="3">
    <source>
        <dbReference type="Proteomes" id="UP001165460"/>
    </source>
</evidence>
<name>A0ABS9ZZE1_9SPHI</name>
<keyword evidence="1" id="KW-0812">Transmembrane</keyword>
<sequence length="157" mass="18518">MRKIKAYTILEVTVTMFLSAICITICYTVYSIMGNYYEKFQQKNQKADALTSLKHVMTRDAFKSRLMLRTQDGITLEKEDHTSIAYQFVANAVLRKLNEQHTDTFKLICENWSAYFEGKDVRDEKPIDRLYFEVRLDPYILVPVQINKDYSSEDLFK</sequence>
<dbReference type="RefSeq" id="WP_243362952.1">
    <property type="nucleotide sequence ID" value="NZ_JALGBH010000002.1"/>
</dbReference>
<reference evidence="2" key="1">
    <citation type="submission" date="2022-03" db="EMBL/GenBank/DDBJ databases">
        <authorList>
            <person name="Woo C.Y."/>
        </authorList>
    </citation>
    <scope>NUCLEOTIDE SEQUENCE</scope>
    <source>
        <strain evidence="2">CYS-01</strain>
    </source>
</reference>
<dbReference type="EMBL" id="JALGBH010000002">
    <property type="protein sequence ID" value="MCJ0743683.1"/>
    <property type="molecule type" value="Genomic_DNA"/>
</dbReference>
<comment type="caution">
    <text evidence="2">The sequence shown here is derived from an EMBL/GenBank/DDBJ whole genome shotgun (WGS) entry which is preliminary data.</text>
</comment>
<gene>
    <name evidence="2" type="ORF">MMF97_13255</name>
</gene>
<keyword evidence="1" id="KW-1133">Transmembrane helix</keyword>
<keyword evidence="1" id="KW-0472">Membrane</keyword>
<evidence type="ECO:0000256" key="1">
    <source>
        <dbReference type="SAM" id="Phobius"/>
    </source>
</evidence>
<dbReference type="Proteomes" id="UP001165460">
    <property type="component" value="Unassembled WGS sequence"/>
</dbReference>
<evidence type="ECO:0000313" key="2">
    <source>
        <dbReference type="EMBL" id="MCJ0743683.1"/>
    </source>
</evidence>
<accession>A0ABS9ZZE1</accession>
<evidence type="ECO:0008006" key="4">
    <source>
        <dbReference type="Google" id="ProtNLM"/>
    </source>
</evidence>
<proteinExistence type="predicted"/>
<feature type="transmembrane region" description="Helical" evidence="1">
    <location>
        <begin position="12"/>
        <end position="33"/>
    </location>
</feature>
<keyword evidence="3" id="KW-1185">Reference proteome</keyword>